<dbReference type="Proteomes" id="UP000256405">
    <property type="component" value="Unassembled WGS sequence"/>
</dbReference>
<dbReference type="AlphaFoldDB" id="A0A3E0E8H9"/>
<evidence type="ECO:0008006" key="3">
    <source>
        <dbReference type="Google" id="ProtNLM"/>
    </source>
</evidence>
<reference evidence="1 2" key="1">
    <citation type="submission" date="2018-08" db="EMBL/GenBank/DDBJ databases">
        <title>Genomic Encyclopedia of Archaeal and Bacterial Type Strains, Phase II (KMG-II): from individual species to whole genera.</title>
        <authorList>
            <person name="Goeker M."/>
        </authorList>
    </citation>
    <scope>NUCLEOTIDE SEQUENCE [LARGE SCALE GENOMIC DNA]</scope>
    <source>
        <strain evidence="1 2">DSM 15986</strain>
    </source>
</reference>
<dbReference type="OrthoDB" id="7478530at2"/>
<dbReference type="EMBL" id="QUNF01000001">
    <property type="protein sequence ID" value="REG94545.1"/>
    <property type="molecule type" value="Genomic_DNA"/>
</dbReference>
<proteinExistence type="predicted"/>
<dbReference type="RefSeq" id="WP_086542136.1">
    <property type="nucleotide sequence ID" value="NZ_MSSW01000042.1"/>
</dbReference>
<gene>
    <name evidence="1" type="ORF">C8N25_101377</name>
</gene>
<protein>
    <recommendedName>
        <fullName evidence="3">HPt domain-containing protein</fullName>
    </recommendedName>
</protein>
<accession>A0A3E0E8H9</accession>
<evidence type="ECO:0000313" key="1">
    <source>
        <dbReference type="EMBL" id="REG94545.1"/>
    </source>
</evidence>
<keyword evidence="2" id="KW-1185">Reference proteome</keyword>
<name>A0A3E0E8H9_9BACT</name>
<comment type="caution">
    <text evidence="1">The sequence shown here is derived from an EMBL/GenBank/DDBJ whole genome shotgun (WGS) entry which is preliminary data.</text>
</comment>
<organism evidence="1 2">
    <name type="scientific">Algoriphagus antarcticus</name>
    <dbReference type="NCBI Taxonomy" id="238540"/>
    <lineage>
        <taxon>Bacteria</taxon>
        <taxon>Pseudomonadati</taxon>
        <taxon>Bacteroidota</taxon>
        <taxon>Cytophagia</taxon>
        <taxon>Cytophagales</taxon>
        <taxon>Cyclobacteriaceae</taxon>
        <taxon>Algoriphagus</taxon>
    </lineage>
</organism>
<sequence>MELIYPELDQLICDMSEGDVEFQKELTLALYKGLMELKEKYAEGSFVKDDFIIQQIRHKMKPTLSMFEFSHIIEELQIGKEIIENEGYEGLAFDSHYQNLQEKLDLAINRVYELTL</sequence>
<evidence type="ECO:0000313" key="2">
    <source>
        <dbReference type="Proteomes" id="UP000256405"/>
    </source>
</evidence>